<dbReference type="AlphaFoldDB" id="S5YRL2"/>
<reference evidence="1 2" key="1">
    <citation type="journal article" date="2014" name="BMC Genomics">
        <title>Architecture and functions of a multipartite genome of the methylotrophic bacterium Paracoccus aminophilus JCM 7686, containing primary and secondary chromids.</title>
        <authorList>
            <person name="Dziewit L."/>
            <person name="Czarnecki J."/>
            <person name="Wibberg D."/>
            <person name="Radlinska M."/>
            <person name="Mrozek P."/>
            <person name="Szymczak M."/>
            <person name="Schluter A."/>
            <person name="Puhler A."/>
            <person name="Bartosik D."/>
        </authorList>
    </citation>
    <scope>NUCLEOTIDE SEQUENCE [LARGE SCALE GENOMIC DNA]</scope>
    <source>
        <strain evidence="1">JCM 7686</strain>
    </source>
</reference>
<dbReference type="PATRIC" id="fig|1367847.3.peg.743"/>
<protein>
    <submittedName>
        <fullName evidence="1">Uncharacterized protein</fullName>
    </submittedName>
</protein>
<evidence type="ECO:0000313" key="2">
    <source>
        <dbReference type="Proteomes" id="UP000015480"/>
    </source>
</evidence>
<name>S5YRL2_PARAH</name>
<gene>
    <name evidence="1" type="ORF">JCM7686_0787</name>
</gene>
<dbReference type="eggNOG" id="ENOG5032SUA">
    <property type="taxonomic scope" value="Bacteria"/>
</dbReference>
<dbReference type="STRING" id="1367847.JCM7686_0787"/>
<keyword evidence="2" id="KW-1185">Reference proteome</keyword>
<dbReference type="RefSeq" id="WP_020949535.1">
    <property type="nucleotide sequence ID" value="NC_022041.1"/>
</dbReference>
<dbReference type="KEGG" id="pami:JCM7686_0787"/>
<dbReference type="HOGENOM" id="CLU_082961_1_0_5"/>
<dbReference type="OrthoDB" id="7564032at2"/>
<organism evidence="1 2">
    <name type="scientific">Paracoccus aminophilus JCM 7686</name>
    <dbReference type="NCBI Taxonomy" id="1367847"/>
    <lineage>
        <taxon>Bacteria</taxon>
        <taxon>Pseudomonadati</taxon>
        <taxon>Pseudomonadota</taxon>
        <taxon>Alphaproteobacteria</taxon>
        <taxon>Rhodobacterales</taxon>
        <taxon>Paracoccaceae</taxon>
        <taxon>Paracoccus</taxon>
    </lineage>
</organism>
<dbReference type="Proteomes" id="UP000015480">
    <property type="component" value="Chromosome"/>
</dbReference>
<dbReference type="EMBL" id="CP006650">
    <property type="protein sequence ID" value="AGT07896.1"/>
    <property type="molecule type" value="Genomic_DNA"/>
</dbReference>
<evidence type="ECO:0000313" key="1">
    <source>
        <dbReference type="EMBL" id="AGT07896.1"/>
    </source>
</evidence>
<proteinExistence type="predicted"/>
<accession>S5YRL2</accession>
<sequence length="239" mass="26938">MLNLDVDDTALQAKLRQLSERQLKWAAKDALDKTAGDVLAGIHARMDGVFDRPTPFTKRAFVIQKAHTERLEAVIHERPRNAARDYLKVQEGGGPRPPTGLETVLRSRLAYDGTITAVMPAPFAKLNAYGNWDAGERNKVMSGLKAQRDAWTNTTLASRKRKRRKTGFFVPQAESRLPKGVWMREADGTIYQILRFTRVVPQYQPRLGFYDGAEEAFRLRLPAHLRREIEARVAGLAGS</sequence>